<evidence type="ECO:0000313" key="2">
    <source>
        <dbReference type="EMBL" id="KLE31681.1"/>
    </source>
</evidence>
<gene>
    <name evidence="2" type="ORF">AAW01_09170</name>
</gene>
<reference evidence="2 3" key="1">
    <citation type="submission" date="2015-04" db="EMBL/GenBank/DDBJ databases">
        <title>The draft genome sequence of Erythrobacr gangjinensis K7-2.</title>
        <authorList>
            <person name="Zhuang L."/>
            <person name="Liu Y."/>
            <person name="Shao Z."/>
        </authorList>
    </citation>
    <scope>NUCLEOTIDE SEQUENCE [LARGE SCALE GENOMIC DNA]</scope>
    <source>
        <strain evidence="2 3">K7-2</strain>
    </source>
</reference>
<dbReference type="Proteomes" id="UP000053070">
    <property type="component" value="Unassembled WGS sequence"/>
</dbReference>
<dbReference type="EMBL" id="LBHC01000002">
    <property type="protein sequence ID" value="KLE31681.1"/>
    <property type="molecule type" value="Genomic_DNA"/>
</dbReference>
<dbReference type="RefSeq" id="WP_047007032.1">
    <property type="nucleotide sequence ID" value="NZ_CP018097.1"/>
</dbReference>
<proteinExistence type="predicted"/>
<comment type="caution">
    <text evidence="2">The sequence shown here is derived from an EMBL/GenBank/DDBJ whole genome shotgun (WGS) entry which is preliminary data.</text>
</comment>
<feature type="region of interest" description="Disordered" evidence="1">
    <location>
        <begin position="158"/>
        <end position="178"/>
    </location>
</feature>
<organism evidence="2 3">
    <name type="scientific">Aurantiacibacter gangjinensis</name>
    <dbReference type="NCBI Taxonomy" id="502682"/>
    <lineage>
        <taxon>Bacteria</taxon>
        <taxon>Pseudomonadati</taxon>
        <taxon>Pseudomonadota</taxon>
        <taxon>Alphaproteobacteria</taxon>
        <taxon>Sphingomonadales</taxon>
        <taxon>Erythrobacteraceae</taxon>
        <taxon>Aurantiacibacter</taxon>
    </lineage>
</organism>
<name>A0A0G9MLT3_9SPHN</name>
<evidence type="ECO:0000256" key="1">
    <source>
        <dbReference type="SAM" id="MobiDB-lite"/>
    </source>
</evidence>
<dbReference type="AlphaFoldDB" id="A0A0G9MLT3"/>
<dbReference type="OrthoDB" id="5123270at2"/>
<sequence length="178" mass="19770">MGLRFENLDEATREAMLQEIDRDAESGNVYVSNYLNHAGERDWVTILRQAAHSGSDETLAAAIRENGYLKDEVQRRKPKGGFTMAKVPYNAHETLGEGEFGRYYARGLCVRAISEGIAELEVYRAKDVREPRQASEEKIGSRIDPEAILDDLRQTQGVEPALGVPPGPNSGLTLRIPN</sequence>
<protein>
    <submittedName>
        <fullName evidence="2">Uncharacterized protein</fullName>
    </submittedName>
</protein>
<dbReference type="PATRIC" id="fig|502682.8.peg.1869"/>
<keyword evidence="3" id="KW-1185">Reference proteome</keyword>
<evidence type="ECO:0000313" key="3">
    <source>
        <dbReference type="Proteomes" id="UP000053070"/>
    </source>
</evidence>
<accession>A0A0G9MLT3</accession>